<protein>
    <submittedName>
        <fullName evidence="1">Uncharacterized protein</fullName>
    </submittedName>
</protein>
<organism evidence="1">
    <name type="scientific">Siphoviridae sp. ctNDP2</name>
    <dbReference type="NCBI Taxonomy" id="2826265"/>
    <lineage>
        <taxon>Viruses</taxon>
        <taxon>Duplodnaviria</taxon>
        <taxon>Heunggongvirae</taxon>
        <taxon>Uroviricota</taxon>
        <taxon>Caudoviricetes</taxon>
    </lineage>
</organism>
<proteinExistence type="predicted"/>
<accession>A0A8S5NE87</accession>
<sequence>MLPFSLALLCCKNPDSGLHIPLTRRGRQAASGVGQWGVLMLKQVFFFCSARLKPR</sequence>
<evidence type="ECO:0000313" key="1">
    <source>
        <dbReference type="EMBL" id="DAD93014.1"/>
    </source>
</evidence>
<name>A0A8S5NE87_9CAUD</name>
<reference evidence="1" key="1">
    <citation type="journal article" date="2021" name="Proc. Natl. Acad. Sci. U.S.A.">
        <title>A Catalog of Tens of Thousands of Viruses from Human Metagenomes Reveals Hidden Associations with Chronic Diseases.</title>
        <authorList>
            <person name="Tisza M.J."/>
            <person name="Buck C.B."/>
        </authorList>
    </citation>
    <scope>NUCLEOTIDE SEQUENCE</scope>
    <source>
        <strain evidence="1">CtNDP2</strain>
    </source>
</reference>
<dbReference type="EMBL" id="BK015150">
    <property type="protein sequence ID" value="DAD93014.1"/>
    <property type="molecule type" value="Genomic_DNA"/>
</dbReference>